<dbReference type="Pfam" id="PF13657">
    <property type="entry name" value="Couple_hipA"/>
    <property type="match status" value="1"/>
</dbReference>
<organism evidence="5">
    <name type="scientific">mine drainage metagenome</name>
    <dbReference type="NCBI Taxonomy" id="410659"/>
    <lineage>
        <taxon>unclassified sequences</taxon>
        <taxon>metagenomes</taxon>
        <taxon>ecological metagenomes</taxon>
    </lineage>
</organism>
<evidence type="ECO:0000259" key="3">
    <source>
        <dbReference type="Pfam" id="PF07804"/>
    </source>
</evidence>
<protein>
    <recommendedName>
        <fullName evidence="6">Serine/threonine-protein kinase HipA</fullName>
    </recommendedName>
</protein>
<dbReference type="InterPro" id="IPR017508">
    <property type="entry name" value="HipA_N1"/>
</dbReference>
<gene>
    <name evidence="5" type="ORF">CARN1_2360</name>
</gene>
<dbReference type="InterPro" id="IPR052028">
    <property type="entry name" value="HipA_Ser/Thr_kinase"/>
</dbReference>
<dbReference type="GO" id="GO:0005829">
    <property type="term" value="C:cytosol"/>
    <property type="evidence" value="ECO:0007669"/>
    <property type="project" value="TreeGrafter"/>
</dbReference>
<name>E6PDC1_9ZZZZ</name>
<dbReference type="PANTHER" id="PTHR37419">
    <property type="entry name" value="SERINE/THREONINE-PROTEIN KINASE TOXIN HIPA"/>
    <property type="match status" value="1"/>
</dbReference>
<dbReference type="Gene3D" id="1.10.1070.20">
    <property type="match status" value="1"/>
</dbReference>
<evidence type="ECO:0000256" key="1">
    <source>
        <dbReference type="ARBA" id="ARBA00022679"/>
    </source>
</evidence>
<keyword evidence="2" id="KW-0418">Kinase</keyword>
<keyword evidence="1" id="KW-0808">Transferase</keyword>
<comment type="caution">
    <text evidence="5">The sequence shown here is derived from an EMBL/GenBank/DDBJ whole genome shotgun (WGS) entry which is preliminary data.</text>
</comment>
<evidence type="ECO:0008006" key="6">
    <source>
        <dbReference type="Google" id="ProtNLM"/>
    </source>
</evidence>
<dbReference type="EMBL" id="CABL01000001">
    <property type="protein sequence ID" value="CBH74473.1"/>
    <property type="molecule type" value="Genomic_DNA"/>
</dbReference>
<dbReference type="Pfam" id="PF07804">
    <property type="entry name" value="HipA_C"/>
    <property type="match status" value="1"/>
</dbReference>
<dbReference type="AlphaFoldDB" id="E6PDC1"/>
<evidence type="ECO:0000256" key="2">
    <source>
        <dbReference type="ARBA" id="ARBA00022777"/>
    </source>
</evidence>
<dbReference type="InterPro" id="IPR012893">
    <property type="entry name" value="HipA-like_C"/>
</dbReference>
<evidence type="ECO:0000259" key="4">
    <source>
        <dbReference type="Pfam" id="PF13657"/>
    </source>
</evidence>
<sequence length="394" mass="43575">MIRTLEVRLGATLVGHLTNLPDDSTVFAFSPEYREWRERPVLSQSFLDDSGDLLEAHVHARRLAPPFFSNLLPEGGMRTIISEQLNVSKERDFPLLAYLGGDLVGAVTLSPSEPLAAVPGDALTFSLPGVQLKLSALLTEADALTIPVHGNGGDWIVKVSSGAYPGLTENEFSMLELARRSGIEVPETKLISPTNIAGLPPEFAAAGAAFAIRRFDRSPDGGRIHVEDFNQVFAQFPHDKYKNHSYGNMGRLLTRRAGFVHAREFVRRVAFNATIGNGDMHLKNFSLIYRNGRDPELAPAYDYVSTLVYPSLDHRLALSFGDSKEPDIYQRDRIRRFAQTAELPVKLIARDIADTIERTHAAWHGATDLPMREEHRAIVGAHIDRFAAAASRSE</sequence>
<evidence type="ECO:0000313" key="5">
    <source>
        <dbReference type="EMBL" id="CBH74473.1"/>
    </source>
</evidence>
<dbReference type="GO" id="GO:0004674">
    <property type="term" value="F:protein serine/threonine kinase activity"/>
    <property type="evidence" value="ECO:0007669"/>
    <property type="project" value="TreeGrafter"/>
</dbReference>
<feature type="domain" description="HipA N-terminal subdomain 1" evidence="4">
    <location>
        <begin position="5"/>
        <end position="109"/>
    </location>
</feature>
<dbReference type="NCBIfam" id="TIGR03071">
    <property type="entry name" value="couple_hipA"/>
    <property type="match status" value="1"/>
</dbReference>
<reference evidence="5" key="1">
    <citation type="submission" date="2009-10" db="EMBL/GenBank/DDBJ databases">
        <title>Diversity of trophic interactions inside an arsenic-rich microbial ecosystem.</title>
        <authorList>
            <person name="Bertin P.N."/>
            <person name="Heinrich-Salmeron A."/>
            <person name="Pelletier E."/>
            <person name="Goulhen-Chollet F."/>
            <person name="Arsene-Ploetze F."/>
            <person name="Gallien S."/>
            <person name="Calteau A."/>
            <person name="Vallenet D."/>
            <person name="Casiot C."/>
            <person name="Chane-Woon-Ming B."/>
            <person name="Giloteaux L."/>
            <person name="Barakat M."/>
            <person name="Bonnefoy V."/>
            <person name="Bruneel O."/>
            <person name="Chandler M."/>
            <person name="Cleiss J."/>
            <person name="Duran R."/>
            <person name="Elbaz-Poulichet F."/>
            <person name="Fonknechten N."/>
            <person name="Lauga B."/>
            <person name="Mornico D."/>
            <person name="Ortet P."/>
            <person name="Schaeffer C."/>
            <person name="Siguier P."/>
            <person name="Alexander Thil Smith A."/>
            <person name="Van Dorsselaer A."/>
            <person name="Weissenbach J."/>
            <person name="Medigue C."/>
            <person name="Le Paslier D."/>
        </authorList>
    </citation>
    <scope>NUCLEOTIDE SEQUENCE</scope>
</reference>
<proteinExistence type="predicted"/>
<accession>E6PDC1</accession>
<feature type="domain" description="HipA-like C-terminal" evidence="3">
    <location>
        <begin position="125"/>
        <end position="363"/>
    </location>
</feature>
<dbReference type="PANTHER" id="PTHR37419:SF1">
    <property type="entry name" value="SERINE_THREONINE-PROTEIN KINASE TOXIN HIPA"/>
    <property type="match status" value="1"/>
</dbReference>